<reference evidence="1" key="1">
    <citation type="submission" date="2014-09" db="EMBL/GenBank/DDBJ databases">
        <authorList>
            <person name="Magalhaes I.L.F."/>
            <person name="Oliveira U."/>
            <person name="Santos F.R."/>
            <person name="Vidigal T.H.D.A."/>
            <person name="Brescovit A.D."/>
            <person name="Santos A.J."/>
        </authorList>
    </citation>
    <scope>NUCLEOTIDE SEQUENCE</scope>
    <source>
        <tissue evidence="1">Shoot tissue taken approximately 20 cm above the soil surface</tissue>
    </source>
</reference>
<proteinExistence type="predicted"/>
<organism evidence="1">
    <name type="scientific">Arundo donax</name>
    <name type="common">Giant reed</name>
    <name type="synonym">Donax arundinaceus</name>
    <dbReference type="NCBI Taxonomy" id="35708"/>
    <lineage>
        <taxon>Eukaryota</taxon>
        <taxon>Viridiplantae</taxon>
        <taxon>Streptophyta</taxon>
        <taxon>Embryophyta</taxon>
        <taxon>Tracheophyta</taxon>
        <taxon>Spermatophyta</taxon>
        <taxon>Magnoliopsida</taxon>
        <taxon>Liliopsida</taxon>
        <taxon>Poales</taxon>
        <taxon>Poaceae</taxon>
        <taxon>PACMAD clade</taxon>
        <taxon>Arundinoideae</taxon>
        <taxon>Arundineae</taxon>
        <taxon>Arundo</taxon>
    </lineage>
</organism>
<dbReference type="AlphaFoldDB" id="A0A0A9F1A8"/>
<protein>
    <submittedName>
        <fullName evidence="1">Uncharacterized protein</fullName>
    </submittedName>
</protein>
<reference evidence="1" key="2">
    <citation type="journal article" date="2015" name="Data Brief">
        <title>Shoot transcriptome of the giant reed, Arundo donax.</title>
        <authorList>
            <person name="Barrero R.A."/>
            <person name="Guerrero F.D."/>
            <person name="Moolhuijzen P."/>
            <person name="Goolsby J.A."/>
            <person name="Tidwell J."/>
            <person name="Bellgard S.E."/>
            <person name="Bellgard M.I."/>
        </authorList>
    </citation>
    <scope>NUCLEOTIDE SEQUENCE</scope>
    <source>
        <tissue evidence="1">Shoot tissue taken approximately 20 cm above the soil surface</tissue>
    </source>
</reference>
<name>A0A0A9F1A8_ARUDO</name>
<accession>A0A0A9F1A8</accession>
<dbReference type="EMBL" id="GBRH01193965">
    <property type="protein sequence ID" value="JAE03931.1"/>
    <property type="molecule type" value="Transcribed_RNA"/>
</dbReference>
<evidence type="ECO:0000313" key="1">
    <source>
        <dbReference type="EMBL" id="JAE03931.1"/>
    </source>
</evidence>
<sequence length="65" mass="7336">MQLRKFVVPRGIHIEMAADTWTLLDCSTRESSLLCVSLTPDQLFADLPATSIMMYILVRSIHVSL</sequence>